<keyword evidence="1" id="KW-0732">Signal</keyword>
<feature type="compositionally biased region" description="Polar residues" evidence="3">
    <location>
        <begin position="1"/>
        <end position="11"/>
    </location>
</feature>
<feature type="region of interest" description="Disordered" evidence="3">
    <location>
        <begin position="1"/>
        <end position="28"/>
    </location>
</feature>
<sequence>MTELSSPNRLSLTEHGTHSHQEREPEDRTAVLEKPIRSLRWAVHNRFRQFFLPQVFVWDGDHPHWPSRPWNGNILIGVWYNFVDFINAHLVIPFDKRGTISLSYFYPNKSLPSMYMLSSAGEFTQICWDEGKRSWEIEVQVPETESDIYGSAGHFGPETRNDCTERLHH</sequence>
<keyword evidence="2" id="KW-1015">Disulfide bond</keyword>
<feature type="compositionally biased region" description="Basic and acidic residues" evidence="3">
    <location>
        <begin position="15"/>
        <end position="28"/>
    </location>
</feature>
<reference evidence="5" key="1">
    <citation type="journal article" date="2013" name="J. Plant Res.">
        <title>Effect of fungi and light on seed germination of three Opuntia species from semiarid lands of central Mexico.</title>
        <authorList>
            <person name="Delgado-Sanchez P."/>
            <person name="Jimenez-Bremont J.F."/>
            <person name="Guerrero-Gonzalez Mde L."/>
            <person name="Flores J."/>
        </authorList>
    </citation>
    <scope>NUCLEOTIDE SEQUENCE</scope>
    <source>
        <tissue evidence="5">Cladode</tissue>
    </source>
</reference>
<evidence type="ECO:0000256" key="3">
    <source>
        <dbReference type="SAM" id="MobiDB-lite"/>
    </source>
</evidence>
<proteinExistence type="predicted"/>
<name>A0A7C9ESV5_OPUST</name>
<organism evidence="5">
    <name type="scientific">Opuntia streptacantha</name>
    <name type="common">Prickly pear cactus</name>
    <name type="synonym">Opuntia cardona</name>
    <dbReference type="NCBI Taxonomy" id="393608"/>
    <lineage>
        <taxon>Eukaryota</taxon>
        <taxon>Viridiplantae</taxon>
        <taxon>Streptophyta</taxon>
        <taxon>Embryophyta</taxon>
        <taxon>Tracheophyta</taxon>
        <taxon>Spermatophyta</taxon>
        <taxon>Magnoliopsida</taxon>
        <taxon>eudicotyledons</taxon>
        <taxon>Gunneridae</taxon>
        <taxon>Pentapetalae</taxon>
        <taxon>Caryophyllales</taxon>
        <taxon>Cactineae</taxon>
        <taxon>Cactaceae</taxon>
        <taxon>Opuntioideae</taxon>
        <taxon>Opuntia</taxon>
    </lineage>
</organism>
<accession>A0A7C9ESV5</accession>
<dbReference type="EMBL" id="GISG01261475">
    <property type="protein sequence ID" value="MBA4674043.1"/>
    <property type="molecule type" value="Transcribed_RNA"/>
</dbReference>
<reference evidence="5" key="2">
    <citation type="submission" date="2020-07" db="EMBL/GenBank/DDBJ databases">
        <authorList>
            <person name="Vera ALvarez R."/>
            <person name="Arias-Moreno D.M."/>
            <person name="Jimenez-Jacinto V."/>
            <person name="Jimenez-Bremont J.F."/>
            <person name="Swaminathan K."/>
            <person name="Moose S.P."/>
            <person name="Guerrero-Gonzalez M.L."/>
            <person name="Marino-Ramirez L."/>
            <person name="Landsman D."/>
            <person name="Rodriguez-Kessler M."/>
            <person name="Delgado-Sanchez P."/>
        </authorList>
    </citation>
    <scope>NUCLEOTIDE SEQUENCE</scope>
    <source>
        <tissue evidence="5">Cladode</tissue>
    </source>
</reference>
<evidence type="ECO:0000256" key="2">
    <source>
        <dbReference type="ARBA" id="ARBA00023157"/>
    </source>
</evidence>
<protein>
    <recommendedName>
        <fullName evidence="4">S-locus glycoprotein domain-containing protein</fullName>
    </recommendedName>
</protein>
<evidence type="ECO:0000256" key="1">
    <source>
        <dbReference type="ARBA" id="ARBA00022729"/>
    </source>
</evidence>
<dbReference type="GO" id="GO:0048544">
    <property type="term" value="P:recognition of pollen"/>
    <property type="evidence" value="ECO:0007669"/>
    <property type="project" value="InterPro"/>
</dbReference>
<dbReference type="Pfam" id="PF00954">
    <property type="entry name" value="S_locus_glycop"/>
    <property type="match status" value="1"/>
</dbReference>
<feature type="domain" description="S-locus glycoprotein" evidence="4">
    <location>
        <begin position="65"/>
        <end position="157"/>
    </location>
</feature>
<evidence type="ECO:0000259" key="4">
    <source>
        <dbReference type="Pfam" id="PF00954"/>
    </source>
</evidence>
<dbReference type="AlphaFoldDB" id="A0A7C9ESV5"/>
<dbReference type="InterPro" id="IPR000858">
    <property type="entry name" value="S_locus_glycoprot_dom"/>
</dbReference>
<evidence type="ECO:0000313" key="5">
    <source>
        <dbReference type="EMBL" id="MBA4674043.1"/>
    </source>
</evidence>